<protein>
    <recommendedName>
        <fullName evidence="4">5-formyltetrahydrofolate cyclo-ligase</fullName>
        <ecNumber evidence="4">6.3.3.2</ecNumber>
    </recommendedName>
</protein>
<dbReference type="EMBL" id="JBBKTX010000008">
    <property type="protein sequence ID" value="MFK4752442.1"/>
    <property type="molecule type" value="Genomic_DNA"/>
</dbReference>
<dbReference type="RefSeq" id="WP_416205716.1">
    <property type="nucleotide sequence ID" value="NZ_JBBKTX010000008.1"/>
</dbReference>
<dbReference type="InterPro" id="IPR024185">
    <property type="entry name" value="FTHF_cligase-like_sf"/>
</dbReference>
<dbReference type="InterPro" id="IPR002698">
    <property type="entry name" value="FTHF_cligase"/>
</dbReference>
<dbReference type="InterPro" id="IPR037171">
    <property type="entry name" value="NagB/RpiA_transferase-like"/>
</dbReference>
<evidence type="ECO:0000256" key="4">
    <source>
        <dbReference type="RuleBase" id="RU361279"/>
    </source>
</evidence>
<comment type="catalytic activity">
    <reaction evidence="4">
        <text>(6S)-5-formyl-5,6,7,8-tetrahydrofolate + ATP = (6R)-5,10-methenyltetrahydrofolate + ADP + phosphate</text>
        <dbReference type="Rhea" id="RHEA:10488"/>
        <dbReference type="ChEBI" id="CHEBI:30616"/>
        <dbReference type="ChEBI" id="CHEBI:43474"/>
        <dbReference type="ChEBI" id="CHEBI:57455"/>
        <dbReference type="ChEBI" id="CHEBI:57457"/>
        <dbReference type="ChEBI" id="CHEBI:456216"/>
        <dbReference type="EC" id="6.3.3.2"/>
    </reaction>
</comment>
<accession>A0ABW8NHJ8</accession>
<organism evidence="5 6">
    <name type="scientific">Oceanobacter antarcticus</name>
    <dbReference type="NCBI Taxonomy" id="3133425"/>
    <lineage>
        <taxon>Bacteria</taxon>
        <taxon>Pseudomonadati</taxon>
        <taxon>Pseudomonadota</taxon>
        <taxon>Gammaproteobacteria</taxon>
        <taxon>Oceanospirillales</taxon>
        <taxon>Oceanospirillaceae</taxon>
        <taxon>Oceanobacter</taxon>
    </lineage>
</organism>
<keyword evidence="3 4" id="KW-0067">ATP-binding</keyword>
<sequence>MNKHQLRKAMRQQRRALTAKQQHQAAYGLKRTLLQPGALLAAKRIALYLVNDGEINPEQIIKQLTRMGKAVYLPTLHPLRQGELAFVRYQATTRMSTNRFGIAEPDFRYNTHQQAKFLSVICLPLVAFDPHGNRMGMGGGFYDRSLAFTRHAGNKPRLIGCAHEFQCVSALPAEVWDIPLSAIATDTALRMCQHSSE</sequence>
<evidence type="ECO:0000256" key="1">
    <source>
        <dbReference type="ARBA" id="ARBA00010638"/>
    </source>
</evidence>
<gene>
    <name evidence="5" type="ORF">WG929_08480</name>
</gene>
<evidence type="ECO:0000313" key="5">
    <source>
        <dbReference type="EMBL" id="MFK4752442.1"/>
    </source>
</evidence>
<keyword evidence="2 4" id="KW-0547">Nucleotide-binding</keyword>
<evidence type="ECO:0000256" key="3">
    <source>
        <dbReference type="ARBA" id="ARBA00022840"/>
    </source>
</evidence>
<evidence type="ECO:0000313" key="6">
    <source>
        <dbReference type="Proteomes" id="UP001620597"/>
    </source>
</evidence>
<dbReference type="EC" id="6.3.3.2" evidence="4"/>
<comment type="similarity">
    <text evidence="1 4">Belongs to the 5-formyltetrahydrofolate cyclo-ligase family.</text>
</comment>
<keyword evidence="5" id="KW-0436">Ligase</keyword>
<proteinExistence type="inferred from homology"/>
<dbReference type="PANTHER" id="PTHR23407">
    <property type="entry name" value="ATPASE INHIBITOR/5-FORMYLTETRAHYDROFOLATE CYCLO-LIGASE"/>
    <property type="match status" value="1"/>
</dbReference>
<dbReference type="Gene3D" id="3.40.50.10420">
    <property type="entry name" value="NagB/RpiA/CoA transferase-like"/>
    <property type="match status" value="1"/>
</dbReference>
<evidence type="ECO:0000256" key="2">
    <source>
        <dbReference type="ARBA" id="ARBA00022741"/>
    </source>
</evidence>
<comment type="caution">
    <text evidence="5">The sequence shown here is derived from an EMBL/GenBank/DDBJ whole genome shotgun (WGS) entry which is preliminary data.</text>
</comment>
<comment type="cofactor">
    <cofactor evidence="4">
        <name>Mg(2+)</name>
        <dbReference type="ChEBI" id="CHEBI:18420"/>
    </cofactor>
</comment>
<dbReference type="SUPFAM" id="SSF100950">
    <property type="entry name" value="NagB/RpiA/CoA transferase-like"/>
    <property type="match status" value="1"/>
</dbReference>
<reference evidence="5 6" key="1">
    <citation type="submission" date="2024-03" db="EMBL/GenBank/DDBJ databases">
        <title>High-quality draft genome sequence of Oceanobacter sp. wDCs-4.</title>
        <authorList>
            <person name="Dong C."/>
        </authorList>
    </citation>
    <scope>NUCLEOTIDE SEQUENCE [LARGE SCALE GENOMIC DNA]</scope>
    <source>
        <strain evidence="6">wDCs-4</strain>
    </source>
</reference>
<dbReference type="NCBIfam" id="TIGR02727">
    <property type="entry name" value="MTHFS_bact"/>
    <property type="match status" value="1"/>
</dbReference>
<dbReference type="PANTHER" id="PTHR23407:SF1">
    <property type="entry name" value="5-FORMYLTETRAHYDROFOLATE CYCLO-LIGASE"/>
    <property type="match status" value="1"/>
</dbReference>
<keyword evidence="4" id="KW-0479">Metal-binding</keyword>
<name>A0ABW8NHJ8_9GAMM</name>
<keyword evidence="4" id="KW-0460">Magnesium</keyword>
<dbReference type="PIRSF" id="PIRSF006806">
    <property type="entry name" value="FTHF_cligase"/>
    <property type="match status" value="1"/>
</dbReference>
<keyword evidence="6" id="KW-1185">Reference proteome</keyword>
<dbReference type="Proteomes" id="UP001620597">
    <property type="component" value="Unassembled WGS sequence"/>
</dbReference>
<dbReference type="GO" id="GO:0030272">
    <property type="term" value="F:5-formyltetrahydrofolate cyclo-ligase activity"/>
    <property type="evidence" value="ECO:0007669"/>
    <property type="project" value="UniProtKB-EC"/>
</dbReference>
<dbReference type="Pfam" id="PF01812">
    <property type="entry name" value="5-FTHF_cyc-lig"/>
    <property type="match status" value="1"/>
</dbReference>